<dbReference type="PROSITE" id="PS51257">
    <property type="entry name" value="PROKAR_LIPOPROTEIN"/>
    <property type="match status" value="1"/>
</dbReference>
<evidence type="ECO:0000313" key="1">
    <source>
        <dbReference type="EMBL" id="WFT74175.1"/>
    </source>
</evidence>
<organism evidence="1 2">
    <name type="scientific">Halobacillus naozhouensis</name>
    <dbReference type="NCBI Taxonomy" id="554880"/>
    <lineage>
        <taxon>Bacteria</taxon>
        <taxon>Bacillati</taxon>
        <taxon>Bacillota</taxon>
        <taxon>Bacilli</taxon>
        <taxon>Bacillales</taxon>
        <taxon>Bacillaceae</taxon>
        <taxon>Halobacillus</taxon>
    </lineage>
</organism>
<dbReference type="RefSeq" id="WP_283076177.1">
    <property type="nucleotide sequence ID" value="NZ_CP121671.1"/>
</dbReference>
<sequence>MKKILSLVTIICLLLIGCSKQEPTIKTENWEVSGTLVREVVVTDDGQKGDFVFRIGNNGKLGFAEYGPFIEGEKQKYMWHFWGEQKVLTQSFKVIAVSKETGENLTVFETPNNNPDLTPHMGADHHIPSLMMLPSPGLWKLKAYFGENLFGSVVINVEEK</sequence>
<keyword evidence="2" id="KW-1185">Reference proteome</keyword>
<evidence type="ECO:0000313" key="2">
    <source>
        <dbReference type="Proteomes" id="UP001221597"/>
    </source>
</evidence>
<dbReference type="Gene3D" id="2.60.40.3830">
    <property type="match status" value="1"/>
</dbReference>
<dbReference type="Proteomes" id="UP001221597">
    <property type="component" value="Chromosome"/>
</dbReference>
<name>A0ABY8IVF6_9BACI</name>
<evidence type="ECO:0008006" key="3">
    <source>
        <dbReference type="Google" id="ProtNLM"/>
    </source>
</evidence>
<gene>
    <name evidence="1" type="ORF">P9989_17690</name>
</gene>
<protein>
    <recommendedName>
        <fullName evidence="3">DUF4871 domain-containing protein</fullName>
    </recommendedName>
</protein>
<reference evidence="1 2" key="1">
    <citation type="submission" date="2023-04" db="EMBL/GenBank/DDBJ databases">
        <title>Genome sequence of Halobacillus naozhouensis KACC 21980.</title>
        <authorList>
            <person name="Kim S."/>
            <person name="Heo J."/>
            <person name="Kwon S.-W."/>
        </authorList>
    </citation>
    <scope>NUCLEOTIDE SEQUENCE [LARGE SCALE GENOMIC DNA]</scope>
    <source>
        <strain evidence="1 2">KCTC 13234</strain>
    </source>
</reference>
<accession>A0ABY8IVF6</accession>
<proteinExistence type="predicted"/>
<dbReference type="EMBL" id="CP121671">
    <property type="protein sequence ID" value="WFT74175.1"/>
    <property type="molecule type" value="Genomic_DNA"/>
</dbReference>